<organism evidence="2">
    <name type="scientific">Rhizophora mucronata</name>
    <name type="common">Asiatic mangrove</name>
    <dbReference type="NCBI Taxonomy" id="61149"/>
    <lineage>
        <taxon>Eukaryota</taxon>
        <taxon>Viridiplantae</taxon>
        <taxon>Streptophyta</taxon>
        <taxon>Embryophyta</taxon>
        <taxon>Tracheophyta</taxon>
        <taxon>Spermatophyta</taxon>
        <taxon>Magnoliopsida</taxon>
        <taxon>eudicotyledons</taxon>
        <taxon>Gunneridae</taxon>
        <taxon>Pentapetalae</taxon>
        <taxon>rosids</taxon>
        <taxon>fabids</taxon>
        <taxon>Malpighiales</taxon>
        <taxon>Rhizophoraceae</taxon>
        <taxon>Rhizophora</taxon>
    </lineage>
</organism>
<feature type="region of interest" description="Disordered" evidence="1">
    <location>
        <begin position="1"/>
        <end position="20"/>
    </location>
</feature>
<dbReference type="AlphaFoldDB" id="A0A2P2NR39"/>
<accession>A0A2P2NR39</accession>
<proteinExistence type="predicted"/>
<protein>
    <submittedName>
        <fullName evidence="2">Uncharacterized protein</fullName>
    </submittedName>
</protein>
<sequence>MKTRTPPSHGPDRHQPIADSCASVLLTRVVPKRRRRGV</sequence>
<name>A0A2P2NR39_RHIMU</name>
<evidence type="ECO:0000313" key="2">
    <source>
        <dbReference type="EMBL" id="MBX44957.1"/>
    </source>
</evidence>
<dbReference type="EMBL" id="GGEC01064473">
    <property type="protein sequence ID" value="MBX44957.1"/>
    <property type="molecule type" value="Transcribed_RNA"/>
</dbReference>
<reference evidence="2" key="1">
    <citation type="submission" date="2018-02" db="EMBL/GenBank/DDBJ databases">
        <title>Rhizophora mucronata_Transcriptome.</title>
        <authorList>
            <person name="Meera S.P."/>
            <person name="Sreeshan A."/>
            <person name="Augustine A."/>
        </authorList>
    </citation>
    <scope>NUCLEOTIDE SEQUENCE</scope>
    <source>
        <tissue evidence="2">Leaf</tissue>
    </source>
</reference>
<evidence type="ECO:0000256" key="1">
    <source>
        <dbReference type="SAM" id="MobiDB-lite"/>
    </source>
</evidence>